<proteinExistence type="predicted"/>
<dbReference type="Proteomes" id="UP000499080">
    <property type="component" value="Unassembled WGS sequence"/>
</dbReference>
<protein>
    <submittedName>
        <fullName evidence="1">Uncharacterized protein</fullName>
    </submittedName>
</protein>
<evidence type="ECO:0000313" key="1">
    <source>
        <dbReference type="EMBL" id="GBN45162.1"/>
    </source>
</evidence>
<keyword evidence="2" id="KW-1185">Reference proteome</keyword>
<gene>
    <name evidence="1" type="ORF">AVEN_19587_1</name>
</gene>
<evidence type="ECO:0000313" key="2">
    <source>
        <dbReference type="Proteomes" id="UP000499080"/>
    </source>
</evidence>
<name>A0A4Y2P240_ARAVE</name>
<dbReference type="AlphaFoldDB" id="A0A4Y2P240"/>
<accession>A0A4Y2P240</accession>
<dbReference type="EMBL" id="BGPR01010257">
    <property type="protein sequence ID" value="GBN45162.1"/>
    <property type="molecule type" value="Genomic_DNA"/>
</dbReference>
<sequence>MLIDWDRLGARTSLEFYLLCELIVKSECQVESSGKRMPPFAFAFNRGIRIVEATRKNCAMCGEGAMLQCPTMQLPDFSFRSQKKASACLNRRV</sequence>
<comment type="caution">
    <text evidence="1">The sequence shown here is derived from an EMBL/GenBank/DDBJ whole genome shotgun (WGS) entry which is preliminary data.</text>
</comment>
<organism evidence="1 2">
    <name type="scientific">Araneus ventricosus</name>
    <name type="common">Orbweaver spider</name>
    <name type="synonym">Epeira ventricosa</name>
    <dbReference type="NCBI Taxonomy" id="182803"/>
    <lineage>
        <taxon>Eukaryota</taxon>
        <taxon>Metazoa</taxon>
        <taxon>Ecdysozoa</taxon>
        <taxon>Arthropoda</taxon>
        <taxon>Chelicerata</taxon>
        <taxon>Arachnida</taxon>
        <taxon>Araneae</taxon>
        <taxon>Araneomorphae</taxon>
        <taxon>Entelegynae</taxon>
        <taxon>Araneoidea</taxon>
        <taxon>Araneidae</taxon>
        <taxon>Araneus</taxon>
    </lineage>
</organism>
<reference evidence="1 2" key="1">
    <citation type="journal article" date="2019" name="Sci. Rep.">
        <title>Orb-weaving spider Araneus ventricosus genome elucidates the spidroin gene catalogue.</title>
        <authorList>
            <person name="Kono N."/>
            <person name="Nakamura H."/>
            <person name="Ohtoshi R."/>
            <person name="Moran D.A.P."/>
            <person name="Shinohara A."/>
            <person name="Yoshida Y."/>
            <person name="Fujiwara M."/>
            <person name="Mori M."/>
            <person name="Tomita M."/>
            <person name="Arakawa K."/>
        </authorList>
    </citation>
    <scope>NUCLEOTIDE SEQUENCE [LARGE SCALE GENOMIC DNA]</scope>
</reference>